<evidence type="ECO:0000313" key="2">
    <source>
        <dbReference type="Proteomes" id="UP000322667"/>
    </source>
</evidence>
<dbReference type="EMBL" id="CM017610">
    <property type="protein sequence ID" value="TYI42345.1"/>
    <property type="molecule type" value="Genomic_DNA"/>
</dbReference>
<name>A0A5D2RRB6_GOSTO</name>
<sequence length="83" mass="9626">MFPKIIVPPKPQNFPKSNPFAVSLSLFNRQQAERLRDFILKSNSVEGYLWRVHQIKHIIMTSVSDQLLAGWKRRKMGLSICTS</sequence>
<reference evidence="1 2" key="1">
    <citation type="submission" date="2019-07" db="EMBL/GenBank/DDBJ databases">
        <title>WGS assembly of Gossypium tomentosum.</title>
        <authorList>
            <person name="Chen Z.J."/>
            <person name="Sreedasyam A."/>
            <person name="Ando A."/>
            <person name="Song Q."/>
            <person name="De L."/>
            <person name="Hulse-Kemp A."/>
            <person name="Ding M."/>
            <person name="Ye W."/>
            <person name="Kirkbride R."/>
            <person name="Jenkins J."/>
            <person name="Plott C."/>
            <person name="Lovell J."/>
            <person name="Lin Y.-M."/>
            <person name="Vaughn R."/>
            <person name="Liu B."/>
            <person name="Li W."/>
            <person name="Simpson S."/>
            <person name="Scheffler B."/>
            <person name="Saski C."/>
            <person name="Grover C."/>
            <person name="Hu G."/>
            <person name="Conover J."/>
            <person name="Carlson J."/>
            <person name="Shu S."/>
            <person name="Boston L."/>
            <person name="Williams M."/>
            <person name="Peterson D."/>
            <person name="Mcgee K."/>
            <person name="Jones D."/>
            <person name="Wendel J."/>
            <person name="Stelly D."/>
            <person name="Grimwood J."/>
            <person name="Schmutz J."/>
        </authorList>
    </citation>
    <scope>NUCLEOTIDE SEQUENCE [LARGE SCALE GENOMIC DNA]</scope>
    <source>
        <strain evidence="1">7179.01</strain>
    </source>
</reference>
<accession>A0A5D2RRB6</accession>
<keyword evidence="2" id="KW-1185">Reference proteome</keyword>
<dbReference type="AlphaFoldDB" id="A0A5D2RRB6"/>
<proteinExistence type="predicted"/>
<dbReference type="Proteomes" id="UP000322667">
    <property type="component" value="Chromosome A01"/>
</dbReference>
<evidence type="ECO:0000313" key="1">
    <source>
        <dbReference type="EMBL" id="TYI42345.1"/>
    </source>
</evidence>
<organism evidence="1 2">
    <name type="scientific">Gossypium tomentosum</name>
    <name type="common">Hawaiian cotton</name>
    <name type="synonym">Gossypium sandvicense</name>
    <dbReference type="NCBI Taxonomy" id="34277"/>
    <lineage>
        <taxon>Eukaryota</taxon>
        <taxon>Viridiplantae</taxon>
        <taxon>Streptophyta</taxon>
        <taxon>Embryophyta</taxon>
        <taxon>Tracheophyta</taxon>
        <taxon>Spermatophyta</taxon>
        <taxon>Magnoliopsida</taxon>
        <taxon>eudicotyledons</taxon>
        <taxon>Gunneridae</taxon>
        <taxon>Pentapetalae</taxon>
        <taxon>rosids</taxon>
        <taxon>malvids</taxon>
        <taxon>Malvales</taxon>
        <taxon>Malvaceae</taxon>
        <taxon>Malvoideae</taxon>
        <taxon>Gossypium</taxon>
    </lineage>
</organism>
<protein>
    <submittedName>
        <fullName evidence="1">Uncharacterized protein</fullName>
    </submittedName>
</protein>
<gene>
    <name evidence="1" type="ORF">ES332_A01G092100v1</name>
</gene>